<protein>
    <submittedName>
        <fullName evidence="3">Retrovirus-related Pol polyprotein from transposon TNT 1-94</fullName>
    </submittedName>
</protein>
<dbReference type="PANTHER" id="PTHR11439:SF461">
    <property type="entry name" value="OS10G0432200 PROTEIN"/>
    <property type="match status" value="1"/>
</dbReference>
<sequence length="832" mass="93944">MKRKSEALAKFVSFKALAEKQFNKPIKILRSDNGGEYINSNFQNCLQNAGIIHQLSCPYTPEQNGVAERKHRHIIETLRSLMFDAKVPLSFWVDTLLTAVYLINRLPLTHTPKASPYQLLYKELPNYNDLRTFGCLCYPWLPQTFHNKFNPKSSPCIFLGYASNSKGYKCYNISTRKIIISRHVKFFENVFPFHTTTNITSTSTIPPNNFSFQPPLTLVPLTIPHSASSPPVSASTTISSMPNSPPASPILTLQPSIPEEPSSNPYSPPLQTYSPTSTENLSQNPPPHPMITRSKTGNLKPKQIISMSHTLHTPTPTCYSQASKQVLWRQAMSAEFDALQHQRTWILVPPSPSQNVLGCKWIYKTKYNSNGSIARHKARLVAQGFKQEYGLDYFETFSPVAKFPTIRILLTVAVTHQWKILQLDVSNAFLHGDLNDTVYMSQPPGFVDSVHPDYVCLLKKSIYGLKQSPRQWFATFSTHLLQFGFKTSTADPSLLIYQNGSKVLYILIYVDDILLTGSDANLINSLLDDLHKRFQLKNLGTINQFLGISVTTTSNGLHLNQELYATTILNRSGMTNCKPLASPMALKLITDNDSNAGYSNPDLYRHLVGSLQYLTLTRPDIAYTVNKLCQFMHKPLNVHFSLLKRLLRYIKATLAYGVLIQPSSLHLRAFSDSDWAGDTTDRKSTTGYCVFLGNNLISWQVKKQKTVARSSTEAEYRSLATAAADLIWLKRLLQEFGIHIDAPISLFCDNISAIALANNPIFHARTKHIEIDFHFIRDCVQNQTILIHHINSLDQLADIFTKPLPIKRFQDLRHKLTLMDKSVILKGDDKPN</sequence>
<dbReference type="AlphaFoldDB" id="A0A2I0XHT9"/>
<evidence type="ECO:0000259" key="2">
    <source>
        <dbReference type="PROSITE" id="PS50994"/>
    </source>
</evidence>
<dbReference type="CDD" id="cd09272">
    <property type="entry name" value="RNase_HI_RT_Ty1"/>
    <property type="match status" value="1"/>
</dbReference>
<dbReference type="InterPro" id="IPR036397">
    <property type="entry name" value="RNaseH_sf"/>
</dbReference>
<feature type="domain" description="Integrase catalytic" evidence="2">
    <location>
        <begin position="1"/>
        <end position="124"/>
    </location>
</feature>
<dbReference type="GO" id="GO:0015074">
    <property type="term" value="P:DNA integration"/>
    <property type="evidence" value="ECO:0007669"/>
    <property type="project" value="InterPro"/>
</dbReference>
<organism evidence="3 4">
    <name type="scientific">Dendrobium catenatum</name>
    <dbReference type="NCBI Taxonomy" id="906689"/>
    <lineage>
        <taxon>Eukaryota</taxon>
        <taxon>Viridiplantae</taxon>
        <taxon>Streptophyta</taxon>
        <taxon>Embryophyta</taxon>
        <taxon>Tracheophyta</taxon>
        <taxon>Spermatophyta</taxon>
        <taxon>Magnoliopsida</taxon>
        <taxon>Liliopsida</taxon>
        <taxon>Asparagales</taxon>
        <taxon>Orchidaceae</taxon>
        <taxon>Epidendroideae</taxon>
        <taxon>Malaxideae</taxon>
        <taxon>Dendrobiinae</taxon>
        <taxon>Dendrobium</taxon>
    </lineage>
</organism>
<dbReference type="InterPro" id="IPR001584">
    <property type="entry name" value="Integrase_cat-core"/>
</dbReference>
<feature type="region of interest" description="Disordered" evidence="1">
    <location>
        <begin position="230"/>
        <end position="295"/>
    </location>
</feature>
<evidence type="ECO:0000313" key="3">
    <source>
        <dbReference type="EMBL" id="PKU87481.1"/>
    </source>
</evidence>
<dbReference type="InterPro" id="IPR013103">
    <property type="entry name" value="RVT_2"/>
</dbReference>
<dbReference type="InterPro" id="IPR057670">
    <property type="entry name" value="SH3_retrovirus"/>
</dbReference>
<dbReference type="PANTHER" id="PTHR11439">
    <property type="entry name" value="GAG-POL-RELATED RETROTRANSPOSON"/>
    <property type="match status" value="1"/>
</dbReference>
<dbReference type="GO" id="GO:0003676">
    <property type="term" value="F:nucleic acid binding"/>
    <property type="evidence" value="ECO:0007669"/>
    <property type="project" value="InterPro"/>
</dbReference>
<gene>
    <name evidence="3" type="ORF">MA16_Dca016667</name>
</gene>
<dbReference type="InterPro" id="IPR012337">
    <property type="entry name" value="RNaseH-like_sf"/>
</dbReference>
<feature type="compositionally biased region" description="Low complexity" evidence="1">
    <location>
        <begin position="255"/>
        <end position="265"/>
    </location>
</feature>
<dbReference type="SUPFAM" id="SSF53098">
    <property type="entry name" value="Ribonuclease H-like"/>
    <property type="match status" value="1"/>
</dbReference>
<evidence type="ECO:0000313" key="4">
    <source>
        <dbReference type="Proteomes" id="UP000233837"/>
    </source>
</evidence>
<name>A0A2I0XHT9_9ASPA</name>
<keyword evidence="4" id="KW-1185">Reference proteome</keyword>
<reference evidence="3 4" key="2">
    <citation type="journal article" date="2017" name="Nature">
        <title>The Apostasia genome and the evolution of orchids.</title>
        <authorList>
            <person name="Zhang G.Q."/>
            <person name="Liu K.W."/>
            <person name="Li Z."/>
            <person name="Lohaus R."/>
            <person name="Hsiao Y.Y."/>
            <person name="Niu S.C."/>
            <person name="Wang J.Y."/>
            <person name="Lin Y.C."/>
            <person name="Xu Q."/>
            <person name="Chen L.J."/>
            <person name="Yoshida K."/>
            <person name="Fujiwara S."/>
            <person name="Wang Z.W."/>
            <person name="Zhang Y.Q."/>
            <person name="Mitsuda N."/>
            <person name="Wang M."/>
            <person name="Liu G.H."/>
            <person name="Pecoraro L."/>
            <person name="Huang H.X."/>
            <person name="Xiao X.J."/>
            <person name="Lin M."/>
            <person name="Wu X.Y."/>
            <person name="Wu W.L."/>
            <person name="Chen Y.Y."/>
            <person name="Chang S.B."/>
            <person name="Sakamoto S."/>
            <person name="Ohme-Takagi M."/>
            <person name="Yagi M."/>
            <person name="Zeng S.J."/>
            <person name="Shen C.Y."/>
            <person name="Yeh C.M."/>
            <person name="Luo Y.B."/>
            <person name="Tsai W.C."/>
            <person name="Van de Peer Y."/>
            <person name="Liu Z.J."/>
        </authorList>
    </citation>
    <scope>NUCLEOTIDE SEQUENCE [LARGE SCALE GENOMIC DNA]</scope>
    <source>
        <tissue evidence="3">The whole plant</tissue>
    </source>
</reference>
<dbReference type="Gene3D" id="3.30.420.10">
    <property type="entry name" value="Ribonuclease H-like superfamily/Ribonuclease H"/>
    <property type="match status" value="1"/>
</dbReference>
<evidence type="ECO:0000256" key="1">
    <source>
        <dbReference type="SAM" id="MobiDB-lite"/>
    </source>
</evidence>
<dbReference type="EMBL" id="KZ501874">
    <property type="protein sequence ID" value="PKU87481.1"/>
    <property type="molecule type" value="Genomic_DNA"/>
</dbReference>
<dbReference type="InterPro" id="IPR043502">
    <property type="entry name" value="DNA/RNA_pol_sf"/>
</dbReference>
<dbReference type="Pfam" id="PF25597">
    <property type="entry name" value="SH3_retrovirus"/>
    <property type="match status" value="1"/>
</dbReference>
<proteinExistence type="predicted"/>
<dbReference type="Proteomes" id="UP000233837">
    <property type="component" value="Unassembled WGS sequence"/>
</dbReference>
<accession>A0A2I0XHT9</accession>
<reference evidence="3 4" key="1">
    <citation type="journal article" date="2016" name="Sci. Rep.">
        <title>The Dendrobium catenatum Lindl. genome sequence provides insights into polysaccharide synthase, floral development and adaptive evolution.</title>
        <authorList>
            <person name="Zhang G.Q."/>
            <person name="Xu Q."/>
            <person name="Bian C."/>
            <person name="Tsai W.C."/>
            <person name="Yeh C.M."/>
            <person name="Liu K.W."/>
            <person name="Yoshida K."/>
            <person name="Zhang L.S."/>
            <person name="Chang S.B."/>
            <person name="Chen F."/>
            <person name="Shi Y."/>
            <person name="Su Y.Y."/>
            <person name="Zhang Y.Q."/>
            <person name="Chen L.J."/>
            <person name="Yin Y."/>
            <person name="Lin M."/>
            <person name="Huang H."/>
            <person name="Deng H."/>
            <person name="Wang Z.W."/>
            <person name="Zhu S.L."/>
            <person name="Zhao X."/>
            <person name="Deng C."/>
            <person name="Niu S.C."/>
            <person name="Huang J."/>
            <person name="Wang M."/>
            <person name="Liu G.H."/>
            <person name="Yang H.J."/>
            <person name="Xiao X.J."/>
            <person name="Hsiao Y.Y."/>
            <person name="Wu W.L."/>
            <person name="Chen Y.Y."/>
            <person name="Mitsuda N."/>
            <person name="Ohme-Takagi M."/>
            <person name="Luo Y.B."/>
            <person name="Van de Peer Y."/>
            <person name="Liu Z.J."/>
        </authorList>
    </citation>
    <scope>NUCLEOTIDE SEQUENCE [LARGE SCALE GENOMIC DNA]</scope>
    <source>
        <tissue evidence="3">The whole plant</tissue>
    </source>
</reference>
<dbReference type="SUPFAM" id="SSF56672">
    <property type="entry name" value="DNA/RNA polymerases"/>
    <property type="match status" value="1"/>
</dbReference>
<feature type="compositionally biased region" description="Low complexity" evidence="1">
    <location>
        <begin position="230"/>
        <end position="240"/>
    </location>
</feature>
<feature type="compositionally biased region" description="Polar residues" evidence="1">
    <location>
        <begin position="270"/>
        <end position="283"/>
    </location>
</feature>
<dbReference type="Pfam" id="PF07727">
    <property type="entry name" value="RVT_2"/>
    <property type="match status" value="1"/>
</dbReference>
<dbReference type="PROSITE" id="PS50994">
    <property type="entry name" value="INTEGRASE"/>
    <property type="match status" value="1"/>
</dbReference>